<name>A0A401Z1E4_9ACTN</name>
<dbReference type="GO" id="GO:0016747">
    <property type="term" value="F:acyltransferase activity, transferring groups other than amino-acyl groups"/>
    <property type="evidence" value="ECO:0007669"/>
    <property type="project" value="InterPro"/>
</dbReference>
<organism evidence="3 4">
    <name type="scientific">Embleya hyalina</name>
    <dbReference type="NCBI Taxonomy" id="516124"/>
    <lineage>
        <taxon>Bacteria</taxon>
        <taxon>Bacillati</taxon>
        <taxon>Actinomycetota</taxon>
        <taxon>Actinomycetes</taxon>
        <taxon>Kitasatosporales</taxon>
        <taxon>Streptomycetaceae</taxon>
        <taxon>Embleya</taxon>
    </lineage>
</organism>
<evidence type="ECO:0000259" key="2">
    <source>
        <dbReference type="Pfam" id="PF01757"/>
    </source>
</evidence>
<feature type="transmembrane region" description="Helical" evidence="1">
    <location>
        <begin position="277"/>
        <end position="298"/>
    </location>
</feature>
<dbReference type="GO" id="GO:0016020">
    <property type="term" value="C:membrane"/>
    <property type="evidence" value="ECO:0007669"/>
    <property type="project" value="TreeGrafter"/>
</dbReference>
<feature type="transmembrane region" description="Helical" evidence="1">
    <location>
        <begin position="20"/>
        <end position="39"/>
    </location>
</feature>
<dbReference type="GO" id="GO:0009103">
    <property type="term" value="P:lipopolysaccharide biosynthetic process"/>
    <property type="evidence" value="ECO:0007669"/>
    <property type="project" value="TreeGrafter"/>
</dbReference>
<dbReference type="EMBL" id="BIFH01000041">
    <property type="protein sequence ID" value="GCE00631.1"/>
    <property type="molecule type" value="Genomic_DNA"/>
</dbReference>
<evidence type="ECO:0000313" key="4">
    <source>
        <dbReference type="Proteomes" id="UP000286931"/>
    </source>
</evidence>
<feature type="transmembrane region" description="Helical" evidence="1">
    <location>
        <begin position="83"/>
        <end position="104"/>
    </location>
</feature>
<feature type="domain" description="Acyltransferase 3" evidence="2">
    <location>
        <begin position="14"/>
        <end position="328"/>
    </location>
</feature>
<dbReference type="OrthoDB" id="9807745at2"/>
<feature type="transmembrane region" description="Helical" evidence="1">
    <location>
        <begin position="198"/>
        <end position="216"/>
    </location>
</feature>
<keyword evidence="1" id="KW-0812">Transmembrane</keyword>
<evidence type="ECO:0000256" key="1">
    <source>
        <dbReference type="SAM" id="Phobius"/>
    </source>
</evidence>
<proteinExistence type="predicted"/>
<gene>
    <name evidence="3" type="ORF">EHYA_08357</name>
</gene>
<accession>A0A401Z1E4</accession>
<keyword evidence="3" id="KW-0808">Transferase</keyword>
<keyword evidence="1" id="KW-0472">Membrane</keyword>
<reference evidence="3 4" key="1">
    <citation type="submission" date="2018-12" db="EMBL/GenBank/DDBJ databases">
        <title>Draft genome sequence of Embleya hyalina NBRC 13850T.</title>
        <authorList>
            <person name="Komaki H."/>
            <person name="Hosoyama A."/>
            <person name="Kimura A."/>
            <person name="Ichikawa N."/>
            <person name="Tamura T."/>
        </authorList>
    </citation>
    <scope>NUCLEOTIDE SEQUENCE [LARGE SCALE GENOMIC DNA]</scope>
    <source>
        <strain evidence="3 4">NBRC 13850</strain>
    </source>
</reference>
<feature type="transmembrane region" description="Helical" evidence="1">
    <location>
        <begin position="51"/>
        <end position="71"/>
    </location>
</feature>
<dbReference type="Proteomes" id="UP000286931">
    <property type="component" value="Unassembled WGS sequence"/>
</dbReference>
<keyword evidence="4" id="KW-1185">Reference proteome</keyword>
<protein>
    <submittedName>
        <fullName evidence="3">Acyltransferase</fullName>
    </submittedName>
</protein>
<keyword evidence="1" id="KW-1133">Transmembrane helix</keyword>
<dbReference type="Pfam" id="PF01757">
    <property type="entry name" value="Acyl_transf_3"/>
    <property type="match status" value="1"/>
</dbReference>
<comment type="caution">
    <text evidence="3">The sequence shown here is derived from an EMBL/GenBank/DDBJ whole genome shotgun (WGS) entry which is preliminary data.</text>
</comment>
<dbReference type="InterPro" id="IPR002656">
    <property type="entry name" value="Acyl_transf_3_dom"/>
</dbReference>
<feature type="transmembrane region" description="Helical" evidence="1">
    <location>
        <begin position="310"/>
        <end position="331"/>
    </location>
</feature>
<feature type="transmembrane region" description="Helical" evidence="1">
    <location>
        <begin position="167"/>
        <end position="186"/>
    </location>
</feature>
<feature type="transmembrane region" description="Helical" evidence="1">
    <location>
        <begin position="137"/>
        <end position="155"/>
    </location>
</feature>
<dbReference type="InterPro" id="IPR050879">
    <property type="entry name" value="Acyltransferase_3"/>
</dbReference>
<dbReference type="PANTHER" id="PTHR23028">
    <property type="entry name" value="ACETYLTRANSFERASE"/>
    <property type="match status" value="1"/>
</dbReference>
<dbReference type="AlphaFoldDB" id="A0A401Z1E4"/>
<sequence length="369" mass="40743">MCPADRPSTNRRLSWDVLRAATALLVMLYHSTFMATHFHPELGTPAVEFPYAVGASTLLIVSGYFAAVCVHRRPALRWWVGRVCRLLPAFWVAVLVTTLLMRIASPVGWWYPSWSDTALNMLMVWPWTPDATPYVDASYWTLPVQLSAFTAVLLVACAGRRRPATPVLLWGALVTEMLLLPIRLHTSHEPFRMFHDGLGWHRVHLFVVGVAIHLVATRRVRRGHGVALVVVGLAAHLTQTRETGTTVGVALLTAAVWAAAVGPDWDRAIPAVLHPFVRWFAGIGYGVYLMHQSLGYVVMGRLHARGVGPWGQVPALITTGVLLGWLLTILIERPIHRRLITLLNPRLPTGGAVPRVTSRRAPVSCDPPG</sequence>
<keyword evidence="3" id="KW-0012">Acyltransferase</keyword>
<feature type="transmembrane region" description="Helical" evidence="1">
    <location>
        <begin position="245"/>
        <end position="265"/>
    </location>
</feature>
<dbReference type="PANTHER" id="PTHR23028:SF53">
    <property type="entry name" value="ACYL_TRANSF_3 DOMAIN-CONTAINING PROTEIN"/>
    <property type="match status" value="1"/>
</dbReference>
<dbReference type="RefSeq" id="WP_126642343.1">
    <property type="nucleotide sequence ID" value="NZ_BIFH01000041.1"/>
</dbReference>
<evidence type="ECO:0000313" key="3">
    <source>
        <dbReference type="EMBL" id="GCE00631.1"/>
    </source>
</evidence>